<dbReference type="EMBL" id="JAECZO010000543">
    <property type="protein sequence ID" value="KAK7199527.1"/>
    <property type="molecule type" value="Genomic_DNA"/>
</dbReference>
<organism evidence="1 2">
    <name type="scientific">Novymonas esmeraldas</name>
    <dbReference type="NCBI Taxonomy" id="1808958"/>
    <lineage>
        <taxon>Eukaryota</taxon>
        <taxon>Discoba</taxon>
        <taxon>Euglenozoa</taxon>
        <taxon>Kinetoplastea</taxon>
        <taxon>Metakinetoplastina</taxon>
        <taxon>Trypanosomatida</taxon>
        <taxon>Trypanosomatidae</taxon>
        <taxon>Novymonas</taxon>
    </lineage>
</organism>
<comment type="caution">
    <text evidence="1">The sequence shown here is derived from an EMBL/GenBank/DDBJ whole genome shotgun (WGS) entry which is preliminary data.</text>
</comment>
<reference evidence="1 2" key="1">
    <citation type="journal article" date="2021" name="MBio">
        <title>A New Model Trypanosomatid, Novymonas esmeraldas: Genomic Perception of Its 'Candidatus Pandoraea novymonadis' Endosymbiont.</title>
        <authorList>
            <person name="Zakharova A."/>
            <person name="Saura A."/>
            <person name="Butenko A."/>
            <person name="Podesvova L."/>
            <person name="Warmusova S."/>
            <person name="Kostygov A.Y."/>
            <person name="Nenarokova A."/>
            <person name="Lukes J."/>
            <person name="Opperdoes F.R."/>
            <person name="Yurchenko V."/>
        </authorList>
    </citation>
    <scope>NUCLEOTIDE SEQUENCE [LARGE SCALE GENOMIC DNA]</scope>
    <source>
        <strain evidence="1 2">E262AT.01</strain>
    </source>
</reference>
<keyword evidence="2" id="KW-1185">Reference proteome</keyword>
<dbReference type="Proteomes" id="UP001430356">
    <property type="component" value="Unassembled WGS sequence"/>
</dbReference>
<sequence length="147" mass="15168">MVSVSVTVFTFSVVVSKASTKNVVTTFLKSAGVKAAGLATASWNCASSGEAARAAAEVSDHSGRLLNVTRRACTDAGCDANADTSAPYCSVRSSKHITTMDLVWERRKDATAARSAGVMAKTKFTLSACKKGATVLLLGTLTMVGLS</sequence>
<proteinExistence type="predicted"/>
<accession>A0AAW0F2U4</accession>
<evidence type="ECO:0000313" key="1">
    <source>
        <dbReference type="EMBL" id="KAK7199527.1"/>
    </source>
</evidence>
<protein>
    <submittedName>
        <fullName evidence="1">Uncharacterized protein</fullName>
    </submittedName>
</protein>
<name>A0AAW0F2U4_9TRYP</name>
<dbReference type="AlphaFoldDB" id="A0AAW0F2U4"/>
<gene>
    <name evidence="1" type="ORF">NESM_000930200</name>
</gene>
<evidence type="ECO:0000313" key="2">
    <source>
        <dbReference type="Proteomes" id="UP001430356"/>
    </source>
</evidence>